<dbReference type="EC" id="2.7.13.3" evidence="2"/>
<dbReference type="Gene3D" id="3.40.50.2300">
    <property type="match status" value="2"/>
</dbReference>
<dbReference type="SUPFAM" id="SSF47384">
    <property type="entry name" value="Homodimeric domain of signal transducing histidine kinase"/>
    <property type="match status" value="1"/>
</dbReference>
<dbReference type="PRINTS" id="PR00344">
    <property type="entry name" value="BCTRLSENSOR"/>
</dbReference>
<feature type="modified residue" description="4-aspartylphosphate" evidence="6">
    <location>
        <position position="694"/>
    </location>
</feature>
<keyword evidence="5" id="KW-0418">Kinase</keyword>
<dbReference type="InterPro" id="IPR035965">
    <property type="entry name" value="PAS-like_dom_sf"/>
</dbReference>
<evidence type="ECO:0000313" key="12">
    <source>
        <dbReference type="Proteomes" id="UP001184230"/>
    </source>
</evidence>
<dbReference type="PROSITE" id="PS50113">
    <property type="entry name" value="PAC"/>
    <property type="match status" value="1"/>
</dbReference>
<dbReference type="InterPro" id="IPR004358">
    <property type="entry name" value="Sig_transdc_His_kin-like_C"/>
</dbReference>
<sequence length="762" mass="83589">MQGLAQDILLVEDNPGDARLIRELLIDEVGRDGFRMRDARSLAEALQRMDEQRPDMVVLDLSLPDSFGIETLFKVQSRDALLPIVVLTGNEDQAVALAAVKAGAQDFLVKQDLSGRLLIKTLQYARERKHNEAMLRVSEARFRSLAELSSDWYWEQDAEHRLTYLSEGLQEKSGIEPAALLGRRWCDASSGDDEAAWAAFKTALARRQPFQDFVFAHATDGAETLHISISGVPVLDNGVFAGYRGIGKDVSSRERAAEHLRGSEERFRRMLDTGRDGILMLDADGLISFCNRQAASLLGLEASALYGRRWDGMLVRDPPNIASSANESGDEHGVAVRRADGSYVFVMESLYPMAGPDGVHTGTLGILTDLTVHKQREARVRELAALAAQKSEAERLSHAKSRFMAAMSHDLRQPMHALGLFIDELKSAKLPEHAYPLLNHMESALHSTQSLLDSVLIMSKLETGMIAPNFMAFPLEPLLARLRAAFGPTARQKNIRFVVASSPLTVYSDPALLERVMANLVSNALRYTDKGGVIVACRPAGSDVRLEVWDSGIGIPAEHQEAVFGEFYRIEGSGDDRGGLGLGLAIVRSCTRLLGCPVQLRSMPGRGSRFSLRVGLGEASRQSFPSPETLSPDDLSDTRFDGLRVLLIDDDALILEGTRRLLERWGCRVIPAQSGDQADVLLDGAVLPDLVISDLRLDAGELGTETVARLRRRYRPGLPAVLVSGDTSLQTARFVRRHGLPLLYKPVAPARLRAIIAKLCGV</sequence>
<feature type="domain" description="Response regulatory" evidence="8">
    <location>
        <begin position="7"/>
        <end position="125"/>
    </location>
</feature>
<keyword evidence="3 6" id="KW-0597">Phosphoprotein</keyword>
<feature type="modified residue" description="4-aspartylphosphate" evidence="6">
    <location>
        <position position="60"/>
    </location>
</feature>
<dbReference type="InterPro" id="IPR000014">
    <property type="entry name" value="PAS"/>
</dbReference>
<evidence type="ECO:0000256" key="6">
    <source>
        <dbReference type="PROSITE-ProRule" id="PRU00169"/>
    </source>
</evidence>
<feature type="domain" description="PAS" evidence="9">
    <location>
        <begin position="263"/>
        <end position="308"/>
    </location>
</feature>
<dbReference type="RefSeq" id="WP_309902454.1">
    <property type="nucleotide sequence ID" value="NZ_JAVDRF010000005.1"/>
</dbReference>
<protein>
    <recommendedName>
        <fullName evidence="2">histidine kinase</fullName>
        <ecNumber evidence="2">2.7.13.3</ecNumber>
    </recommendedName>
</protein>
<accession>A0ABU1NGF9</accession>
<evidence type="ECO:0000259" key="7">
    <source>
        <dbReference type="PROSITE" id="PS50109"/>
    </source>
</evidence>
<dbReference type="NCBIfam" id="TIGR00229">
    <property type="entry name" value="sensory_box"/>
    <property type="match status" value="2"/>
</dbReference>
<dbReference type="SMART" id="SM00091">
    <property type="entry name" value="PAS"/>
    <property type="match status" value="2"/>
</dbReference>
<evidence type="ECO:0000256" key="5">
    <source>
        <dbReference type="ARBA" id="ARBA00022777"/>
    </source>
</evidence>
<keyword evidence="4" id="KW-0808">Transferase</keyword>
<dbReference type="SMART" id="SM00387">
    <property type="entry name" value="HATPase_c"/>
    <property type="match status" value="1"/>
</dbReference>
<reference evidence="11 12" key="1">
    <citation type="submission" date="2023-07" db="EMBL/GenBank/DDBJ databases">
        <title>Sorghum-associated microbial communities from plants grown in Nebraska, USA.</title>
        <authorList>
            <person name="Schachtman D."/>
        </authorList>
    </citation>
    <scope>NUCLEOTIDE SEQUENCE [LARGE SCALE GENOMIC DNA]</scope>
    <source>
        <strain evidence="11 12">DS1781</strain>
    </source>
</reference>
<dbReference type="PANTHER" id="PTHR43047">
    <property type="entry name" value="TWO-COMPONENT HISTIDINE PROTEIN KINASE"/>
    <property type="match status" value="1"/>
</dbReference>
<dbReference type="Pfam" id="PF13426">
    <property type="entry name" value="PAS_9"/>
    <property type="match status" value="1"/>
</dbReference>
<dbReference type="PROSITE" id="PS50109">
    <property type="entry name" value="HIS_KIN"/>
    <property type="match status" value="1"/>
</dbReference>
<organism evidence="11 12">
    <name type="scientific">Variovorax soli</name>
    <dbReference type="NCBI Taxonomy" id="376815"/>
    <lineage>
        <taxon>Bacteria</taxon>
        <taxon>Pseudomonadati</taxon>
        <taxon>Pseudomonadota</taxon>
        <taxon>Betaproteobacteria</taxon>
        <taxon>Burkholderiales</taxon>
        <taxon>Comamonadaceae</taxon>
        <taxon>Variovorax</taxon>
    </lineage>
</organism>
<evidence type="ECO:0000256" key="1">
    <source>
        <dbReference type="ARBA" id="ARBA00000085"/>
    </source>
</evidence>
<evidence type="ECO:0000256" key="4">
    <source>
        <dbReference type="ARBA" id="ARBA00022679"/>
    </source>
</evidence>
<evidence type="ECO:0000256" key="3">
    <source>
        <dbReference type="ARBA" id="ARBA00022553"/>
    </source>
</evidence>
<feature type="domain" description="PAC" evidence="10">
    <location>
        <begin position="330"/>
        <end position="382"/>
    </location>
</feature>
<dbReference type="SMART" id="SM00388">
    <property type="entry name" value="HisKA"/>
    <property type="match status" value="1"/>
</dbReference>
<comment type="caution">
    <text evidence="11">The sequence shown here is derived from an EMBL/GenBank/DDBJ whole genome shotgun (WGS) entry which is preliminary data.</text>
</comment>
<feature type="domain" description="Histidine kinase" evidence="7">
    <location>
        <begin position="406"/>
        <end position="618"/>
    </location>
</feature>
<dbReference type="Proteomes" id="UP001184230">
    <property type="component" value="Unassembled WGS sequence"/>
</dbReference>
<dbReference type="CDD" id="cd00130">
    <property type="entry name" value="PAS"/>
    <property type="match status" value="1"/>
</dbReference>
<dbReference type="Gene3D" id="3.30.565.10">
    <property type="entry name" value="Histidine kinase-like ATPase, C-terminal domain"/>
    <property type="match status" value="1"/>
</dbReference>
<dbReference type="Gene3D" id="3.30.450.20">
    <property type="entry name" value="PAS domain"/>
    <property type="match status" value="2"/>
</dbReference>
<dbReference type="EMBL" id="JAVDRF010000005">
    <property type="protein sequence ID" value="MDR6536956.1"/>
    <property type="molecule type" value="Genomic_DNA"/>
</dbReference>
<evidence type="ECO:0000259" key="9">
    <source>
        <dbReference type="PROSITE" id="PS50112"/>
    </source>
</evidence>
<dbReference type="InterPro" id="IPR005467">
    <property type="entry name" value="His_kinase_dom"/>
</dbReference>
<dbReference type="InterPro" id="IPR013767">
    <property type="entry name" value="PAS_fold"/>
</dbReference>
<dbReference type="SUPFAM" id="SSF52172">
    <property type="entry name" value="CheY-like"/>
    <property type="match status" value="2"/>
</dbReference>
<gene>
    <name evidence="11" type="ORF">J2739_002729</name>
</gene>
<dbReference type="SUPFAM" id="SSF55785">
    <property type="entry name" value="PYP-like sensor domain (PAS domain)"/>
    <property type="match status" value="2"/>
</dbReference>
<dbReference type="InterPro" id="IPR036890">
    <property type="entry name" value="HATPase_C_sf"/>
</dbReference>
<dbReference type="PANTHER" id="PTHR43047:SF9">
    <property type="entry name" value="HISTIDINE KINASE"/>
    <property type="match status" value="1"/>
</dbReference>
<dbReference type="PROSITE" id="PS50112">
    <property type="entry name" value="PAS"/>
    <property type="match status" value="2"/>
</dbReference>
<dbReference type="Pfam" id="PF00989">
    <property type="entry name" value="PAS"/>
    <property type="match status" value="1"/>
</dbReference>
<evidence type="ECO:0000256" key="2">
    <source>
        <dbReference type="ARBA" id="ARBA00012438"/>
    </source>
</evidence>
<dbReference type="InterPro" id="IPR003661">
    <property type="entry name" value="HisK_dim/P_dom"/>
</dbReference>
<dbReference type="Pfam" id="PF02518">
    <property type="entry name" value="HATPase_c"/>
    <property type="match status" value="1"/>
</dbReference>
<dbReference type="CDD" id="cd00075">
    <property type="entry name" value="HATPase"/>
    <property type="match status" value="1"/>
</dbReference>
<dbReference type="Gene3D" id="1.10.287.130">
    <property type="match status" value="1"/>
</dbReference>
<dbReference type="SUPFAM" id="SSF55874">
    <property type="entry name" value="ATPase domain of HSP90 chaperone/DNA topoisomerase II/histidine kinase"/>
    <property type="match status" value="1"/>
</dbReference>
<dbReference type="InterPro" id="IPR003594">
    <property type="entry name" value="HATPase_dom"/>
</dbReference>
<dbReference type="CDD" id="cd00156">
    <property type="entry name" value="REC"/>
    <property type="match status" value="2"/>
</dbReference>
<evidence type="ECO:0000259" key="10">
    <source>
        <dbReference type="PROSITE" id="PS50113"/>
    </source>
</evidence>
<feature type="domain" description="Response regulatory" evidence="8">
    <location>
        <begin position="644"/>
        <end position="760"/>
    </location>
</feature>
<dbReference type="SMART" id="SM00448">
    <property type="entry name" value="REC"/>
    <property type="match status" value="2"/>
</dbReference>
<keyword evidence="12" id="KW-1185">Reference proteome</keyword>
<feature type="domain" description="PAS" evidence="9">
    <location>
        <begin position="138"/>
        <end position="183"/>
    </location>
</feature>
<dbReference type="Pfam" id="PF00072">
    <property type="entry name" value="Response_reg"/>
    <property type="match status" value="2"/>
</dbReference>
<dbReference type="InterPro" id="IPR001789">
    <property type="entry name" value="Sig_transdc_resp-reg_receiver"/>
</dbReference>
<dbReference type="Pfam" id="PF00512">
    <property type="entry name" value="HisKA"/>
    <property type="match status" value="1"/>
</dbReference>
<dbReference type="PROSITE" id="PS50110">
    <property type="entry name" value="RESPONSE_REGULATORY"/>
    <property type="match status" value="2"/>
</dbReference>
<comment type="catalytic activity">
    <reaction evidence="1">
        <text>ATP + protein L-histidine = ADP + protein N-phospho-L-histidine.</text>
        <dbReference type="EC" id="2.7.13.3"/>
    </reaction>
</comment>
<evidence type="ECO:0000259" key="8">
    <source>
        <dbReference type="PROSITE" id="PS50110"/>
    </source>
</evidence>
<dbReference type="InterPro" id="IPR036097">
    <property type="entry name" value="HisK_dim/P_sf"/>
</dbReference>
<proteinExistence type="predicted"/>
<name>A0ABU1NGF9_9BURK</name>
<evidence type="ECO:0000313" key="11">
    <source>
        <dbReference type="EMBL" id="MDR6536956.1"/>
    </source>
</evidence>
<dbReference type="InterPro" id="IPR011006">
    <property type="entry name" value="CheY-like_superfamily"/>
</dbReference>
<dbReference type="InterPro" id="IPR000700">
    <property type="entry name" value="PAS-assoc_C"/>
</dbReference>
<dbReference type="CDD" id="cd00082">
    <property type="entry name" value="HisKA"/>
    <property type="match status" value="1"/>
</dbReference>